<dbReference type="SUPFAM" id="SSF52518">
    <property type="entry name" value="Thiamin diphosphate-binding fold (THDP-binding)"/>
    <property type="match status" value="1"/>
</dbReference>
<dbReference type="Gene3D" id="3.40.50.920">
    <property type="match status" value="1"/>
</dbReference>
<evidence type="ECO:0000256" key="1">
    <source>
        <dbReference type="ARBA" id="ARBA00023002"/>
    </source>
</evidence>
<dbReference type="AlphaFoldDB" id="A0A7C4M2N8"/>
<organism evidence="4">
    <name type="scientific">candidate division CPR3 bacterium</name>
    <dbReference type="NCBI Taxonomy" id="2268181"/>
    <lineage>
        <taxon>Bacteria</taxon>
        <taxon>Bacteria division CPR3</taxon>
    </lineage>
</organism>
<keyword evidence="4" id="KW-0670">Pyruvate</keyword>
<dbReference type="PANTHER" id="PTHR32154">
    <property type="entry name" value="PYRUVATE-FLAVODOXIN OXIDOREDUCTASE-RELATED"/>
    <property type="match status" value="1"/>
</dbReference>
<reference evidence="4" key="1">
    <citation type="journal article" date="2020" name="mSystems">
        <title>Genome- and Community-Level Interaction Insights into Carbon Utilization and Element Cycling Functions of Hydrothermarchaeota in Hydrothermal Sediment.</title>
        <authorList>
            <person name="Zhou Z."/>
            <person name="Liu Y."/>
            <person name="Xu W."/>
            <person name="Pan J."/>
            <person name="Luo Z.H."/>
            <person name="Li M."/>
        </authorList>
    </citation>
    <scope>NUCLEOTIDE SEQUENCE [LARGE SCALE GENOMIC DNA]</scope>
    <source>
        <strain evidence="4">SpSt-579</strain>
    </source>
</reference>
<feature type="domain" description="Pyruvate:ferredoxin oxidoreductase core" evidence="3">
    <location>
        <begin position="259"/>
        <end position="358"/>
    </location>
</feature>
<dbReference type="InterPro" id="IPR002880">
    <property type="entry name" value="Pyrv_Fd/Flavodoxin_OxRdtase_N"/>
</dbReference>
<protein>
    <submittedName>
        <fullName evidence="4">Pyruvate ferredoxin oxidoreductase</fullName>
    </submittedName>
</protein>
<dbReference type="InterPro" id="IPR050722">
    <property type="entry name" value="Pyruvate:ferred/Flavod_OxRd"/>
</dbReference>
<dbReference type="InterPro" id="IPR033412">
    <property type="entry name" value="PFOR_II"/>
</dbReference>
<evidence type="ECO:0000259" key="3">
    <source>
        <dbReference type="Pfam" id="PF17147"/>
    </source>
</evidence>
<dbReference type="Pfam" id="PF17147">
    <property type="entry name" value="PFOR_II"/>
    <property type="match status" value="1"/>
</dbReference>
<name>A0A7C4M2N8_UNCC3</name>
<feature type="domain" description="Pyruvate flavodoxin/ferredoxin oxidoreductase pyrimidine binding" evidence="2">
    <location>
        <begin position="19"/>
        <end position="235"/>
    </location>
</feature>
<evidence type="ECO:0000313" key="4">
    <source>
        <dbReference type="EMBL" id="HGT70692.1"/>
    </source>
</evidence>
<dbReference type="Gene3D" id="3.40.50.970">
    <property type="match status" value="1"/>
</dbReference>
<comment type="caution">
    <text evidence="4">The sequence shown here is derived from an EMBL/GenBank/DDBJ whole genome shotgun (WGS) entry which is preliminary data.</text>
</comment>
<dbReference type="InterPro" id="IPR009014">
    <property type="entry name" value="Transketo_C/PFOR_II"/>
</dbReference>
<gene>
    <name evidence="4" type="primary">porA</name>
    <name evidence="4" type="ORF">ENT43_00340</name>
</gene>
<sequence length="365" mass="40343">MKKILEGSQAIAEIINLCRPGVVSAYPITPQTHIVEDLAKLKADGIADYEFVRVESEFAAASVVLGAVASGVRAYTATTSQGLLLMTEVLYNIAGLEMPVVMTCANRAVGAPINIWNDQQDAMSVRDSGWIMLFAKTIQEAVDMHPLAYKVAESLSIPVMVNMDGFYLTHTTEEVNIPEQKAIDRYLPKFRPENYLGVENPKTFGYLAMPKEYQEIRLALHEKIKNSRTSIVKAMKDFKNHFGRTLEPISTYKTSDVNIVYVVMGSMYGTLKVAVDELRSEGKSVGLVGINMFRPFPDREILSVLQGTKKVIVVNRAVSLGTEGILTTEIKKALYGKCKVEIQDEIVGLGGKDMKVGDLKELIKK</sequence>
<evidence type="ECO:0000259" key="2">
    <source>
        <dbReference type="Pfam" id="PF01855"/>
    </source>
</evidence>
<dbReference type="SUPFAM" id="SSF52922">
    <property type="entry name" value="TK C-terminal domain-like"/>
    <property type="match status" value="1"/>
</dbReference>
<dbReference type="GO" id="GO:0016491">
    <property type="term" value="F:oxidoreductase activity"/>
    <property type="evidence" value="ECO:0007669"/>
    <property type="project" value="UniProtKB-KW"/>
</dbReference>
<keyword evidence="1" id="KW-0560">Oxidoreductase</keyword>
<dbReference type="GO" id="GO:0006979">
    <property type="term" value="P:response to oxidative stress"/>
    <property type="evidence" value="ECO:0007669"/>
    <property type="project" value="TreeGrafter"/>
</dbReference>
<dbReference type="EMBL" id="DSYQ01000001">
    <property type="protein sequence ID" value="HGT70692.1"/>
    <property type="molecule type" value="Genomic_DNA"/>
</dbReference>
<dbReference type="Pfam" id="PF01855">
    <property type="entry name" value="POR_N"/>
    <property type="match status" value="1"/>
</dbReference>
<proteinExistence type="predicted"/>
<accession>A0A7C4M2N8</accession>
<dbReference type="PANTHER" id="PTHR32154:SF0">
    <property type="entry name" value="PYRUVATE-FLAVODOXIN OXIDOREDUCTASE-RELATED"/>
    <property type="match status" value="1"/>
</dbReference>
<dbReference type="CDD" id="cd07034">
    <property type="entry name" value="TPP_PYR_PFOR_IOR-alpha_like"/>
    <property type="match status" value="1"/>
</dbReference>
<dbReference type="InterPro" id="IPR029061">
    <property type="entry name" value="THDP-binding"/>
</dbReference>
<dbReference type="FunFam" id="3.40.50.970:FF:000012">
    <property type="entry name" value="Pyruvate:ferredoxin (Flavodoxin) oxidoreductase"/>
    <property type="match status" value="1"/>
</dbReference>